<organism evidence="1 2">
    <name type="scientific">Ananas comosus</name>
    <name type="common">Pineapple</name>
    <name type="synonym">Ananas ananas</name>
    <dbReference type="NCBI Taxonomy" id="4615"/>
    <lineage>
        <taxon>Eukaryota</taxon>
        <taxon>Viridiplantae</taxon>
        <taxon>Streptophyta</taxon>
        <taxon>Embryophyta</taxon>
        <taxon>Tracheophyta</taxon>
        <taxon>Spermatophyta</taxon>
        <taxon>Magnoliopsida</taxon>
        <taxon>Liliopsida</taxon>
        <taxon>Poales</taxon>
        <taxon>Bromeliaceae</taxon>
        <taxon>Bromelioideae</taxon>
        <taxon>Ananas</taxon>
    </lineage>
</organism>
<dbReference type="AlphaFoldDB" id="A0A199W835"/>
<accession>A0A199W835</accession>
<gene>
    <name evidence="1" type="ORF">ACMD2_04115</name>
</gene>
<proteinExistence type="predicted"/>
<evidence type="ECO:0000313" key="2">
    <source>
        <dbReference type="Proteomes" id="UP000092600"/>
    </source>
</evidence>
<dbReference type="Proteomes" id="UP000092600">
    <property type="component" value="Unassembled WGS sequence"/>
</dbReference>
<evidence type="ECO:0000313" key="1">
    <source>
        <dbReference type="EMBL" id="OAY85484.1"/>
    </source>
</evidence>
<dbReference type="EMBL" id="LSRQ01000088">
    <property type="protein sequence ID" value="OAY85484.1"/>
    <property type="molecule type" value="Genomic_DNA"/>
</dbReference>
<protein>
    <submittedName>
        <fullName evidence="1">Uncharacterized protein</fullName>
    </submittedName>
</protein>
<comment type="caution">
    <text evidence="1">The sequence shown here is derived from an EMBL/GenBank/DDBJ whole genome shotgun (WGS) entry which is preliminary data.</text>
</comment>
<reference evidence="1 2" key="1">
    <citation type="journal article" date="2016" name="DNA Res.">
        <title>The draft genome of MD-2 pineapple using hybrid error correction of long reads.</title>
        <authorList>
            <person name="Redwan R.M."/>
            <person name="Saidin A."/>
            <person name="Kumar S.V."/>
        </authorList>
    </citation>
    <scope>NUCLEOTIDE SEQUENCE [LARGE SCALE GENOMIC DNA]</scope>
    <source>
        <strain evidence="2">cv. MD2</strain>
        <tissue evidence="1">Leaf</tissue>
    </source>
</reference>
<sequence length="400" mass="42775">MARCARGAIPAAVPRVLPRTLALSMKFPAAMLATWVPCPAVSTAEAFGDALNPRAAMILLLHETPLATEQFPRQLGGGSGMSESPNEGCVGWIPVSRIPITTPWPKLASAYVAPLRWVRPMNWGVYVVRSGWTWSTLAWTNPGFDSMALTSAGVSRAANPLMTSRWRPRWVFFLDQRGNAGHVRGRHRRAALEIECPYGKPGGIGTSGFKIPPFEGGGPREEKATTAGDGRLPYVMARCARGAIPVAVPKARPRTLALSREFPAAVLATWVPCPSVSSAVASTELLNPRAAMILLLHQTPLAKEQFPRQLGGGGGIPAGSNEGCVGWIPVSRIPITTPCPKPALAHAALFCWVRPMNSGVYVVRSGWTWSTRAWTNPGFDSMSATSAGVSRAANPLMTSR</sequence>
<name>A0A199W835_ANACO</name>